<dbReference type="EMBL" id="JBELQD010000019">
    <property type="protein sequence ID" value="MER2290041.1"/>
    <property type="molecule type" value="Genomic_DNA"/>
</dbReference>
<dbReference type="InterPro" id="IPR025048">
    <property type="entry name" value="DUF3987"/>
</dbReference>
<protein>
    <submittedName>
        <fullName evidence="2">DUF3987 domain-containing protein</fullName>
    </submittedName>
</protein>
<feature type="region of interest" description="Disordered" evidence="1">
    <location>
        <begin position="485"/>
        <end position="510"/>
    </location>
</feature>
<dbReference type="RefSeq" id="WP_350379324.1">
    <property type="nucleotide sequence ID" value="NZ_JBELQD010000019.1"/>
</dbReference>
<evidence type="ECO:0000313" key="2">
    <source>
        <dbReference type="EMBL" id="MER2290041.1"/>
    </source>
</evidence>
<proteinExistence type="predicted"/>
<dbReference type="Gene3D" id="1.10.1240.50">
    <property type="match status" value="1"/>
</dbReference>
<evidence type="ECO:0000256" key="1">
    <source>
        <dbReference type="SAM" id="MobiDB-lite"/>
    </source>
</evidence>
<sequence length="863" mass="93205">MALIGSGLIAVAAIDPEAGGCHGATFALPSQCEALNRWIEARQGKYNLYFTLNEPVPPEEQQGKNGRVCKADIARIRGVAIDCDPVFDPNAEDGGLTKERERLFAQAVEWRKRDAASAAIDSGGGYQGVWLLRDPLPATPEIVAAVEAQARGLAHLNNGDNTHDVSHLFRLPGTLNLPNAKKRARKRVPAAVQGKVFDDPRRLHTLKDLAILAPPILTRQAAEARRDFDLAAAWEALRDPAKLGPGLTARLTAARAVRPSLDKCLSEENTIQCDRSKRDFAVAAAVIRAGFLEPPEIAAIVAAYSPEKFEAEAEARGDGRAEYYLRRTAANALAQIKPDAQSVVCAKPEAQPSDFFETIEDVATESAEVIGEPVDLFGEDDPADLSAPPPDSLPEVVEAFARTIAIQMGVPESFAAITTVAALAGAIGNALRLQVNQHSADFRVPASLAVVIVARPGRKKSPTIDTVLAPHRALDRELHAASSQARSAWRAAHCTPKGSPKAGAPPPPPERQILVDDATLEKQVRIHADNPAGIIRAPDELLAFLGNMGAYKRSSEGDRGTILKMLDGSAVKMDRVSGTVRADSALMGLIASTQPDKIRTLTRDLGSDGFLQRLIFITDDGLDRLPQDVPVDRGAVAEYERAVRAMFALRSNSCGVVQLSPEARAILSQIWSRVRALGRLPGASEAWAGHISKWEGMTYRIALTFHALDSWACTGGVPTGSGTDVTATTARRASRFITFLVRHALRFYGEFYEPSEHTAEAREVAGYLLTRPDILSVTARDIEKVRRPLAGKRSLTQAAMRELEHLGWITVAERGAEGPSKWTVNPRIHERFAAHAEREKVQRAQAQAQIAAALSAKQGLRDA</sequence>
<keyword evidence="3" id="KW-1185">Reference proteome</keyword>
<gene>
    <name evidence="2" type="ORF">ABS770_17390</name>
</gene>
<feature type="compositionally biased region" description="Low complexity" evidence="1">
    <location>
        <begin position="485"/>
        <end position="502"/>
    </location>
</feature>
<name>A0ABV1R5C1_9HYPH</name>
<accession>A0ABV1R5C1</accession>
<comment type="caution">
    <text evidence="2">The sequence shown here is derived from an EMBL/GenBank/DDBJ whole genome shotgun (WGS) entry which is preliminary data.</text>
</comment>
<evidence type="ECO:0000313" key="3">
    <source>
        <dbReference type="Proteomes" id="UP001432995"/>
    </source>
</evidence>
<reference evidence="2" key="1">
    <citation type="submission" date="2024-06" db="EMBL/GenBank/DDBJ databases">
        <authorList>
            <person name="Campbell A.G."/>
        </authorList>
    </citation>
    <scope>NUCLEOTIDE SEQUENCE</scope>
    <source>
        <strain evidence="2">EM17</strain>
    </source>
</reference>
<dbReference type="Pfam" id="PF13148">
    <property type="entry name" value="DUF3987"/>
    <property type="match status" value="1"/>
</dbReference>
<organism evidence="2 3">
    <name type="scientific">Methylobacterium brachiatum</name>
    <dbReference type="NCBI Taxonomy" id="269660"/>
    <lineage>
        <taxon>Bacteria</taxon>
        <taxon>Pseudomonadati</taxon>
        <taxon>Pseudomonadota</taxon>
        <taxon>Alphaproteobacteria</taxon>
        <taxon>Hyphomicrobiales</taxon>
        <taxon>Methylobacteriaceae</taxon>
        <taxon>Methylobacterium</taxon>
    </lineage>
</organism>
<dbReference type="Proteomes" id="UP001432995">
    <property type="component" value="Unassembled WGS sequence"/>
</dbReference>